<feature type="domain" description="PucR C-terminal helix-turn-helix" evidence="2">
    <location>
        <begin position="422"/>
        <end position="479"/>
    </location>
</feature>
<dbReference type="Pfam" id="PF07905">
    <property type="entry name" value="PucR"/>
    <property type="match status" value="1"/>
</dbReference>
<protein>
    <submittedName>
        <fullName evidence="3">PucR family transcriptional regulator</fullName>
    </submittedName>
</protein>
<dbReference type="PANTHER" id="PTHR33744">
    <property type="entry name" value="CARBOHYDRATE DIACID REGULATOR"/>
    <property type="match status" value="1"/>
</dbReference>
<accession>A0A934V9N1</accession>
<dbReference type="InterPro" id="IPR025736">
    <property type="entry name" value="PucR_C-HTH_dom"/>
</dbReference>
<dbReference type="InterPro" id="IPR042070">
    <property type="entry name" value="PucR_C-HTH_sf"/>
</dbReference>
<proteinExistence type="predicted"/>
<evidence type="ECO:0000313" key="3">
    <source>
        <dbReference type="EMBL" id="MBK1789013.1"/>
    </source>
</evidence>
<organism evidence="3 4">
    <name type="scientific">Prauserella cavernicola</name>
    <dbReference type="NCBI Taxonomy" id="2800127"/>
    <lineage>
        <taxon>Bacteria</taxon>
        <taxon>Bacillati</taxon>
        <taxon>Actinomycetota</taxon>
        <taxon>Actinomycetes</taxon>
        <taxon>Pseudonocardiales</taxon>
        <taxon>Pseudonocardiaceae</taxon>
        <taxon>Prauserella</taxon>
    </lineage>
</organism>
<evidence type="ECO:0000259" key="2">
    <source>
        <dbReference type="Pfam" id="PF13556"/>
    </source>
</evidence>
<dbReference type="InterPro" id="IPR012914">
    <property type="entry name" value="PucR_dom"/>
</dbReference>
<sequence length="480" mass="50696">MALTLRALVANRALGLTVLAGAGGIDREITWVHPTELPDPSEFLDGGELLLTTGLAFEHGRAADYVRGLVGARASGLGFGIGLSHDAVPPSLIEAAEAAGLPLLEVPVPTPFIAITKAVSAALAAEQYESLVRTGRAQQELTRTALRRSGPGALVRKLAQLVDAWVLLLDGTGAVREAAPASARSFAEPLRSELPRGGSRLATVAGQEVVVQPLGTRTRGYLAVGAATRLDAAAQHVVTTATALLSLAQERDRARGDTVRGLRSGLFDLLLDGRTDLALRTLRTVFGAAPALPCPVVVLVGSARARAFAVDVLESEHERTFFAEHGDVLVVLGEDPAVLTLPERVSGLHAGLSSSSVDVETAYEQARQAAEAARAADKPMVRFAEHAGSGVLGLVEPHAARAFAEELLAPLRQHDRTGRGELLASLRCWLEHNGHWDAAAARLGVHRHTLRNRITRVAELTGRDLDSPGVRAELWLALQV</sequence>
<evidence type="ECO:0000259" key="1">
    <source>
        <dbReference type="Pfam" id="PF07905"/>
    </source>
</evidence>
<dbReference type="Pfam" id="PF13556">
    <property type="entry name" value="HTH_30"/>
    <property type="match status" value="1"/>
</dbReference>
<comment type="caution">
    <text evidence="3">The sequence shown here is derived from an EMBL/GenBank/DDBJ whole genome shotgun (WGS) entry which is preliminary data.</text>
</comment>
<feature type="domain" description="Purine catabolism PurC-like" evidence="1">
    <location>
        <begin position="10"/>
        <end position="123"/>
    </location>
</feature>
<dbReference type="Gene3D" id="1.10.10.2840">
    <property type="entry name" value="PucR C-terminal helix-turn-helix domain"/>
    <property type="match status" value="1"/>
</dbReference>
<evidence type="ECO:0000313" key="4">
    <source>
        <dbReference type="Proteomes" id="UP000635245"/>
    </source>
</evidence>
<dbReference type="AlphaFoldDB" id="A0A934V9N1"/>
<dbReference type="RefSeq" id="WP_200325474.1">
    <property type="nucleotide sequence ID" value="NZ_JAENJH010000012.1"/>
</dbReference>
<gene>
    <name evidence="3" type="ORF">JHE00_32180</name>
</gene>
<dbReference type="EMBL" id="JAENJH010000012">
    <property type="protein sequence ID" value="MBK1789013.1"/>
    <property type="molecule type" value="Genomic_DNA"/>
</dbReference>
<dbReference type="InterPro" id="IPR051448">
    <property type="entry name" value="CdaR-like_regulators"/>
</dbReference>
<dbReference type="Proteomes" id="UP000635245">
    <property type="component" value="Unassembled WGS sequence"/>
</dbReference>
<name>A0A934V9N1_9PSEU</name>
<dbReference type="PANTHER" id="PTHR33744:SF1">
    <property type="entry name" value="DNA-BINDING TRANSCRIPTIONAL ACTIVATOR ADER"/>
    <property type="match status" value="1"/>
</dbReference>
<reference evidence="3" key="1">
    <citation type="submission" date="2020-12" db="EMBL/GenBank/DDBJ databases">
        <title>Prauserella sp. ASG 168, a novel actinomycete isolated from cave rock.</title>
        <authorList>
            <person name="Suriyachadkun C."/>
        </authorList>
    </citation>
    <scope>NUCLEOTIDE SEQUENCE</scope>
    <source>
        <strain evidence="3">ASG 168</strain>
    </source>
</reference>
<keyword evidence="4" id="KW-1185">Reference proteome</keyword>